<dbReference type="Proteomes" id="UP001165685">
    <property type="component" value="Unassembled WGS sequence"/>
</dbReference>
<evidence type="ECO:0000313" key="1">
    <source>
        <dbReference type="EMBL" id="MDA2803928.1"/>
    </source>
</evidence>
<sequence>MIGGKILTASALSSWFDGSVYMAALVGVAKRKVIPLHVPTLALVQALDALSERRLEAVAARLDAPVFTFGEVGRGVAEGVARLTARWERERLSTADAHVIWASAGYEGWPVVVSHGAEAWKTRLPGTPIEVVP</sequence>
<evidence type="ECO:0008006" key="3">
    <source>
        <dbReference type="Google" id="ProtNLM"/>
    </source>
</evidence>
<accession>A0ABT4TGT9</accession>
<evidence type="ECO:0000313" key="2">
    <source>
        <dbReference type="Proteomes" id="UP001165685"/>
    </source>
</evidence>
<name>A0ABT4TGT9_9ACTN</name>
<comment type="caution">
    <text evidence="1">The sequence shown here is derived from an EMBL/GenBank/DDBJ whole genome shotgun (WGS) entry which is preliminary data.</text>
</comment>
<gene>
    <name evidence="1" type="ORF">O4U47_05350</name>
</gene>
<proteinExistence type="predicted"/>
<keyword evidence="2" id="KW-1185">Reference proteome</keyword>
<reference evidence="1" key="1">
    <citation type="submission" date="2023-01" db="EMBL/GenBank/DDBJ databases">
        <title>Draft genome sequence of Nocardiopsis sp. LSu2-4 isolated from halophytes.</title>
        <authorList>
            <person name="Duangmal K."/>
            <person name="Chantavorakit T."/>
        </authorList>
    </citation>
    <scope>NUCLEOTIDE SEQUENCE</scope>
    <source>
        <strain evidence="1">LSu2-4</strain>
    </source>
</reference>
<dbReference type="EMBL" id="JAQFWP010000006">
    <property type="protein sequence ID" value="MDA2803928.1"/>
    <property type="molecule type" value="Genomic_DNA"/>
</dbReference>
<dbReference type="RefSeq" id="WP_270676413.1">
    <property type="nucleotide sequence ID" value="NZ_JAQFWP010000006.1"/>
</dbReference>
<protein>
    <recommendedName>
        <fullName evidence="3">PIN domain-containing protein</fullName>
    </recommendedName>
</protein>
<organism evidence="1 2">
    <name type="scientific">Nocardiopsis suaedae</name>
    <dbReference type="NCBI Taxonomy" id="3018444"/>
    <lineage>
        <taxon>Bacteria</taxon>
        <taxon>Bacillati</taxon>
        <taxon>Actinomycetota</taxon>
        <taxon>Actinomycetes</taxon>
        <taxon>Streptosporangiales</taxon>
        <taxon>Nocardiopsidaceae</taxon>
        <taxon>Nocardiopsis</taxon>
    </lineage>
</organism>